<keyword evidence="4 7" id="KW-1133">Transmembrane helix</keyword>
<dbReference type="InterPro" id="IPR025857">
    <property type="entry name" value="MacB_PCD"/>
</dbReference>
<feature type="transmembrane region" description="Helical" evidence="7">
    <location>
        <begin position="272"/>
        <end position="297"/>
    </location>
</feature>
<keyword evidence="2" id="KW-1003">Cell membrane</keyword>
<evidence type="ECO:0000256" key="5">
    <source>
        <dbReference type="ARBA" id="ARBA00023136"/>
    </source>
</evidence>
<protein>
    <recommendedName>
        <fullName evidence="12">ABC3 transporter permease protein domain-containing protein</fullName>
    </recommendedName>
</protein>
<dbReference type="InParanoid" id="G0EG36"/>
<dbReference type="eggNOG" id="arCOG02312">
    <property type="taxonomic scope" value="Archaea"/>
</dbReference>
<evidence type="ECO:0000256" key="4">
    <source>
        <dbReference type="ARBA" id="ARBA00022989"/>
    </source>
</evidence>
<evidence type="ECO:0000256" key="7">
    <source>
        <dbReference type="SAM" id="Phobius"/>
    </source>
</evidence>
<feature type="transmembrane region" description="Helical" evidence="7">
    <location>
        <begin position="317"/>
        <end position="347"/>
    </location>
</feature>
<dbReference type="Pfam" id="PF02687">
    <property type="entry name" value="FtsX"/>
    <property type="match status" value="1"/>
</dbReference>
<keyword evidence="11" id="KW-1185">Reference proteome</keyword>
<dbReference type="OrthoDB" id="11469at2157"/>
<keyword evidence="3 7" id="KW-0812">Transmembrane</keyword>
<dbReference type="InterPro" id="IPR003838">
    <property type="entry name" value="ABC3_permease_C"/>
</dbReference>
<dbReference type="KEGG" id="pfm:Pyrfu_0413"/>
<gene>
    <name evidence="10" type="ordered locus">Pyrfu_0413</name>
</gene>
<dbReference type="PANTHER" id="PTHR30572">
    <property type="entry name" value="MEMBRANE COMPONENT OF TRANSPORTER-RELATED"/>
    <property type="match status" value="1"/>
</dbReference>
<evidence type="ECO:0000256" key="3">
    <source>
        <dbReference type="ARBA" id="ARBA00022692"/>
    </source>
</evidence>
<evidence type="ECO:0000256" key="6">
    <source>
        <dbReference type="ARBA" id="ARBA00038076"/>
    </source>
</evidence>
<evidence type="ECO:0000256" key="1">
    <source>
        <dbReference type="ARBA" id="ARBA00004651"/>
    </source>
</evidence>
<dbReference type="EMBL" id="CP002838">
    <property type="protein sequence ID" value="AEM38284.1"/>
    <property type="molecule type" value="Genomic_DNA"/>
</dbReference>
<dbReference type="AlphaFoldDB" id="G0EG36"/>
<feature type="domain" description="ABC3 transporter permease C-terminal" evidence="8">
    <location>
        <begin position="276"/>
        <end position="400"/>
    </location>
</feature>
<reference evidence="10 11" key="1">
    <citation type="journal article" date="2011" name="Stand. Genomic Sci.">
        <title>Complete genome sequence of the hyperthermophilic chemolithoautotroph Pyrolobus fumarii type strain (1A).</title>
        <authorList>
            <person name="Anderson I."/>
            <person name="Goker M."/>
            <person name="Nolan M."/>
            <person name="Lucas S."/>
            <person name="Hammon N."/>
            <person name="Deshpande S."/>
            <person name="Cheng J.F."/>
            <person name="Tapia R."/>
            <person name="Han C."/>
            <person name="Goodwin L."/>
            <person name="Pitluck S."/>
            <person name="Huntemann M."/>
            <person name="Liolios K."/>
            <person name="Ivanova N."/>
            <person name="Pagani I."/>
            <person name="Mavromatis K."/>
            <person name="Ovchinikova G."/>
            <person name="Pati A."/>
            <person name="Chen A."/>
            <person name="Palaniappan K."/>
            <person name="Land M."/>
            <person name="Hauser L."/>
            <person name="Brambilla E.M."/>
            <person name="Huber H."/>
            <person name="Yasawong M."/>
            <person name="Rohde M."/>
            <person name="Spring S."/>
            <person name="Abt B."/>
            <person name="Sikorski J."/>
            <person name="Wirth R."/>
            <person name="Detter J.C."/>
            <person name="Woyke T."/>
            <person name="Bristow J."/>
            <person name="Eisen J.A."/>
            <person name="Markowitz V."/>
            <person name="Hugenholtz P."/>
            <person name="Kyrpides N.C."/>
            <person name="Klenk H.P."/>
            <person name="Lapidus A."/>
        </authorList>
    </citation>
    <scope>NUCLEOTIDE SEQUENCE [LARGE SCALE GENOMIC DNA]</scope>
    <source>
        <strain evidence="11">DSM 11204 / 1A</strain>
    </source>
</reference>
<sequence>MSALVFLLDALRLAYKTLAERKTRAILTIIGVAIGPLALIAMVSVVKGYSNYILGQLEALGQNLVVVMPSQSYQLTERDLERLRAIPGVLEATPFYTTQGFVRVGTREVKVTVYATRLDILFRALSGLEVMEGGVPPENAPIYALVGYYVSRTLDEQVAYRVGDPIPVRLIVPGDGGLRERRATLIVYGVLGRFGSSPILNFDYSILLPLSAGRRVLHLDEWTGIIILVERADLVPNVTREIRDMYGDLVSVVSFQGIARVVSSITRAMESIAFVTSLSAFAVAVAGVSATMITSVVERVREIGVLKALGFTDAQVVTMILLEGLLISLIAGAAGVTAGIGAAYLLALRGFEIHGETLHMVIRAEPAITPELVAQTLLVTLLVGIAGSVIPAYRAARIPPAVALRYE</sequence>
<dbReference type="Proteomes" id="UP000001037">
    <property type="component" value="Chromosome"/>
</dbReference>
<dbReference type="GO" id="GO:0022857">
    <property type="term" value="F:transmembrane transporter activity"/>
    <property type="evidence" value="ECO:0007669"/>
    <property type="project" value="TreeGrafter"/>
</dbReference>
<feature type="domain" description="MacB-like periplasmic core" evidence="9">
    <location>
        <begin position="26"/>
        <end position="244"/>
    </location>
</feature>
<dbReference type="GeneID" id="11140060"/>
<evidence type="ECO:0000259" key="8">
    <source>
        <dbReference type="Pfam" id="PF02687"/>
    </source>
</evidence>
<name>G0EG36_PYRF1</name>
<proteinExistence type="inferred from homology"/>
<feature type="transmembrane region" description="Helical" evidence="7">
    <location>
        <begin position="26"/>
        <end position="46"/>
    </location>
</feature>
<evidence type="ECO:0000313" key="10">
    <source>
        <dbReference type="EMBL" id="AEM38284.1"/>
    </source>
</evidence>
<keyword evidence="5 7" id="KW-0472">Membrane</keyword>
<dbReference type="STRING" id="694429.Pyrfu_0413"/>
<organism evidence="10 11">
    <name type="scientific">Pyrolobus fumarii (strain DSM 11204 / 1A)</name>
    <dbReference type="NCBI Taxonomy" id="694429"/>
    <lineage>
        <taxon>Archaea</taxon>
        <taxon>Thermoproteota</taxon>
        <taxon>Thermoprotei</taxon>
        <taxon>Desulfurococcales</taxon>
        <taxon>Pyrodictiaceae</taxon>
        <taxon>Pyrolobus</taxon>
    </lineage>
</organism>
<dbReference type="RefSeq" id="WP_014025961.1">
    <property type="nucleotide sequence ID" value="NC_015931.1"/>
</dbReference>
<feature type="transmembrane region" description="Helical" evidence="7">
    <location>
        <begin position="368"/>
        <end position="390"/>
    </location>
</feature>
<comment type="similarity">
    <text evidence="6">Belongs to the ABC-4 integral membrane protein family.</text>
</comment>
<evidence type="ECO:0008006" key="12">
    <source>
        <dbReference type="Google" id="ProtNLM"/>
    </source>
</evidence>
<evidence type="ECO:0000256" key="2">
    <source>
        <dbReference type="ARBA" id="ARBA00022475"/>
    </source>
</evidence>
<dbReference type="HOGENOM" id="CLU_000604_8_0_2"/>
<dbReference type="Pfam" id="PF12704">
    <property type="entry name" value="MacB_PCD"/>
    <property type="match status" value="1"/>
</dbReference>
<accession>G0EG36</accession>
<dbReference type="GO" id="GO:0005886">
    <property type="term" value="C:plasma membrane"/>
    <property type="evidence" value="ECO:0007669"/>
    <property type="project" value="UniProtKB-SubCell"/>
</dbReference>
<evidence type="ECO:0000313" key="11">
    <source>
        <dbReference type="Proteomes" id="UP000001037"/>
    </source>
</evidence>
<comment type="subcellular location">
    <subcellularLocation>
        <location evidence="1">Cell membrane</location>
        <topology evidence="1">Multi-pass membrane protein</topology>
    </subcellularLocation>
</comment>
<dbReference type="PANTHER" id="PTHR30572:SF4">
    <property type="entry name" value="ABC TRANSPORTER PERMEASE YTRF"/>
    <property type="match status" value="1"/>
</dbReference>
<dbReference type="InterPro" id="IPR050250">
    <property type="entry name" value="Macrolide_Exporter_MacB"/>
</dbReference>
<evidence type="ECO:0000259" key="9">
    <source>
        <dbReference type="Pfam" id="PF12704"/>
    </source>
</evidence>